<comment type="caution">
    <text evidence="2">The sequence shown here is derived from an EMBL/GenBank/DDBJ whole genome shotgun (WGS) entry which is preliminary data.</text>
</comment>
<feature type="transmembrane region" description="Helical" evidence="1">
    <location>
        <begin position="31"/>
        <end position="51"/>
    </location>
</feature>
<organism evidence="2 3">
    <name type="scientific">Loigolactobacillus zhaoyuanensis</name>
    <dbReference type="NCBI Taxonomy" id="2486017"/>
    <lineage>
        <taxon>Bacteria</taxon>
        <taxon>Bacillati</taxon>
        <taxon>Bacillota</taxon>
        <taxon>Bacilli</taxon>
        <taxon>Lactobacillales</taxon>
        <taxon>Lactobacillaceae</taxon>
        <taxon>Loigolactobacillus</taxon>
    </lineage>
</organism>
<gene>
    <name evidence="2" type="ORF">ACEN34_00410</name>
</gene>
<protein>
    <submittedName>
        <fullName evidence="2">Uncharacterized protein</fullName>
    </submittedName>
</protein>
<accession>A0ABW8U9P4</accession>
<evidence type="ECO:0000313" key="3">
    <source>
        <dbReference type="Proteomes" id="UP001625389"/>
    </source>
</evidence>
<keyword evidence="1" id="KW-0812">Transmembrane</keyword>
<proteinExistence type="predicted"/>
<keyword evidence="1" id="KW-1133">Transmembrane helix</keyword>
<reference evidence="2 3" key="1">
    <citation type="submission" date="2024-08" db="EMBL/GenBank/DDBJ databases">
        <authorList>
            <person name="Arias E."/>
        </authorList>
    </citation>
    <scope>NUCLEOTIDE SEQUENCE [LARGE SCALE GENOMIC DNA]</scope>
    <source>
        <strain evidence="2 3">FAM 25317</strain>
    </source>
</reference>
<sequence>MISIQVILLLCVQLFILFAINQPANTSKRRLLPALNVTGGLFIVCSILQLLQPSLLLDVVAVFLSGTTLTLLLLRSYFRNTVESK</sequence>
<keyword evidence="3" id="KW-1185">Reference proteome</keyword>
<evidence type="ECO:0000256" key="1">
    <source>
        <dbReference type="SAM" id="Phobius"/>
    </source>
</evidence>
<evidence type="ECO:0000313" key="2">
    <source>
        <dbReference type="EMBL" id="MFL2028083.1"/>
    </source>
</evidence>
<dbReference type="Proteomes" id="UP001625389">
    <property type="component" value="Unassembled WGS sequence"/>
</dbReference>
<dbReference type="EMBL" id="JBGQPK010000001">
    <property type="protein sequence ID" value="MFL2028083.1"/>
    <property type="molecule type" value="Genomic_DNA"/>
</dbReference>
<keyword evidence="1" id="KW-0472">Membrane</keyword>
<name>A0ABW8U9P4_9LACO</name>
<dbReference type="RefSeq" id="WP_125548631.1">
    <property type="nucleotide sequence ID" value="NZ_JBGQPK010000001.1"/>
</dbReference>
<feature type="transmembrane region" description="Helical" evidence="1">
    <location>
        <begin position="6"/>
        <end position="24"/>
    </location>
</feature>
<feature type="transmembrane region" description="Helical" evidence="1">
    <location>
        <begin position="57"/>
        <end position="78"/>
    </location>
</feature>